<accession>A0A450SR64</accession>
<keyword evidence="4 10" id="KW-1003">Cell membrane</keyword>
<evidence type="ECO:0000256" key="9">
    <source>
        <dbReference type="ARBA" id="ARBA00023136"/>
    </source>
</evidence>
<keyword evidence="8" id="KW-1133">Transmembrane helix</keyword>
<sequence length="231" mass="25022">MPSRREVIAFSLSAALHGALLAPYLVGSPAPAPTSETITPLTLAMFEPPRLPAEAPVPEPPKPAPKPQTEPRPKPEPKPKPKPAPKTEPQPSDESESVHETTRPAPAGQPSPPVRSTPEKPAAPARHDPGLVQRIADRYRAKLRALIEANKRYPRRARRTGQQGKATIAFTVLRDGRIEEIRLVEPTGHKILDRAVIDAIAAVSGALPIPKEIGTPSWPFRISLEFVLHGP</sequence>
<dbReference type="InterPro" id="IPR051045">
    <property type="entry name" value="TonB-dependent_transducer"/>
</dbReference>
<dbReference type="InterPro" id="IPR006260">
    <property type="entry name" value="TonB/TolA_C"/>
</dbReference>
<dbReference type="GO" id="GO:0015891">
    <property type="term" value="P:siderophore transport"/>
    <property type="evidence" value="ECO:0007669"/>
    <property type="project" value="InterPro"/>
</dbReference>
<dbReference type="GO" id="GO:0031992">
    <property type="term" value="F:energy transducer activity"/>
    <property type="evidence" value="ECO:0007669"/>
    <property type="project" value="InterPro"/>
</dbReference>
<dbReference type="InterPro" id="IPR037682">
    <property type="entry name" value="TonB_C"/>
</dbReference>
<comment type="function">
    <text evidence="10">Interacts with outer membrane receptor proteins that carry out high-affinity binding and energy dependent uptake into the periplasmic space of specific substrates. It could act to transduce energy from the cytoplasmic membrane to specific energy-requiring processes in the outer membrane, resulting in the release into the periplasm of ligands bound by these outer membrane proteins.</text>
</comment>
<keyword evidence="7 10" id="KW-0653">Protein transport</keyword>
<feature type="compositionally biased region" description="Basic and acidic residues" evidence="11">
    <location>
        <begin position="69"/>
        <end position="79"/>
    </location>
</feature>
<dbReference type="PROSITE" id="PS51318">
    <property type="entry name" value="TAT"/>
    <property type="match status" value="1"/>
</dbReference>
<dbReference type="SUPFAM" id="SSF74653">
    <property type="entry name" value="TolA/TonB C-terminal domain"/>
    <property type="match status" value="1"/>
</dbReference>
<reference evidence="13" key="1">
    <citation type="submission" date="2019-02" db="EMBL/GenBank/DDBJ databases">
        <authorList>
            <person name="Gruber-Vodicka R. H."/>
            <person name="Seah K. B. B."/>
        </authorList>
    </citation>
    <scope>NUCLEOTIDE SEQUENCE</scope>
    <source>
        <strain evidence="13">BECK_DK161</strain>
    </source>
</reference>
<evidence type="ECO:0000256" key="4">
    <source>
        <dbReference type="ARBA" id="ARBA00022475"/>
    </source>
</evidence>
<protein>
    <recommendedName>
        <fullName evidence="10">Protein TonB</fullName>
    </recommendedName>
</protein>
<comment type="subcellular location">
    <subcellularLocation>
        <location evidence="1 10">Cell inner membrane</location>
        <topology evidence="1 10">Single-pass membrane protein</topology>
        <orientation evidence="1 10">Periplasmic side</orientation>
    </subcellularLocation>
</comment>
<keyword evidence="3 10" id="KW-0813">Transport</keyword>
<evidence type="ECO:0000256" key="3">
    <source>
        <dbReference type="ARBA" id="ARBA00022448"/>
    </source>
</evidence>
<dbReference type="PRINTS" id="PR01374">
    <property type="entry name" value="TONBPROTEIN"/>
</dbReference>
<feature type="compositionally biased region" description="Pro residues" evidence="11">
    <location>
        <begin position="49"/>
        <end position="68"/>
    </location>
</feature>
<dbReference type="EMBL" id="CAADEY010000053">
    <property type="protein sequence ID" value="VFJ56378.1"/>
    <property type="molecule type" value="Genomic_DNA"/>
</dbReference>
<dbReference type="PANTHER" id="PTHR33446">
    <property type="entry name" value="PROTEIN TONB-RELATED"/>
    <property type="match status" value="1"/>
</dbReference>
<evidence type="ECO:0000313" key="13">
    <source>
        <dbReference type="EMBL" id="VFJ56378.1"/>
    </source>
</evidence>
<dbReference type="InterPro" id="IPR003538">
    <property type="entry name" value="TonB"/>
</dbReference>
<evidence type="ECO:0000256" key="7">
    <source>
        <dbReference type="ARBA" id="ARBA00022927"/>
    </source>
</evidence>
<dbReference type="PANTHER" id="PTHR33446:SF2">
    <property type="entry name" value="PROTEIN TONB"/>
    <property type="match status" value="1"/>
</dbReference>
<dbReference type="GO" id="GO:0015031">
    <property type="term" value="P:protein transport"/>
    <property type="evidence" value="ECO:0007669"/>
    <property type="project" value="UniProtKB-UniRule"/>
</dbReference>
<feature type="domain" description="TonB C-terminal" evidence="12">
    <location>
        <begin position="138"/>
        <end position="231"/>
    </location>
</feature>
<keyword evidence="6" id="KW-0812">Transmembrane</keyword>
<evidence type="ECO:0000259" key="12">
    <source>
        <dbReference type="PROSITE" id="PS52015"/>
    </source>
</evidence>
<evidence type="ECO:0000256" key="6">
    <source>
        <dbReference type="ARBA" id="ARBA00022692"/>
    </source>
</evidence>
<dbReference type="NCBIfam" id="TIGR01352">
    <property type="entry name" value="tonB_Cterm"/>
    <property type="match status" value="1"/>
</dbReference>
<proteinExistence type="inferred from homology"/>
<dbReference type="PROSITE" id="PS52015">
    <property type="entry name" value="TONB_CTD"/>
    <property type="match status" value="1"/>
</dbReference>
<dbReference type="GO" id="GO:0055085">
    <property type="term" value="P:transmembrane transport"/>
    <property type="evidence" value="ECO:0007669"/>
    <property type="project" value="InterPro"/>
</dbReference>
<evidence type="ECO:0000256" key="5">
    <source>
        <dbReference type="ARBA" id="ARBA00022519"/>
    </source>
</evidence>
<organism evidence="13">
    <name type="scientific">Candidatus Kentrum sp. DK</name>
    <dbReference type="NCBI Taxonomy" id="2126562"/>
    <lineage>
        <taxon>Bacteria</taxon>
        <taxon>Pseudomonadati</taxon>
        <taxon>Pseudomonadota</taxon>
        <taxon>Gammaproteobacteria</taxon>
        <taxon>Candidatus Kentrum</taxon>
    </lineage>
</organism>
<dbReference type="InterPro" id="IPR006311">
    <property type="entry name" value="TAT_signal"/>
</dbReference>
<dbReference type="GO" id="GO:0098797">
    <property type="term" value="C:plasma membrane protein complex"/>
    <property type="evidence" value="ECO:0007669"/>
    <property type="project" value="TreeGrafter"/>
</dbReference>
<name>A0A450SR64_9GAMM</name>
<keyword evidence="5 10" id="KW-0997">Cell inner membrane</keyword>
<keyword evidence="10" id="KW-0735">Signal-anchor</keyword>
<dbReference type="Gene3D" id="3.30.1150.10">
    <property type="match status" value="1"/>
</dbReference>
<dbReference type="AlphaFoldDB" id="A0A450SR64"/>
<evidence type="ECO:0000256" key="10">
    <source>
        <dbReference type="RuleBase" id="RU362123"/>
    </source>
</evidence>
<evidence type="ECO:0000256" key="1">
    <source>
        <dbReference type="ARBA" id="ARBA00004383"/>
    </source>
</evidence>
<evidence type="ECO:0000256" key="2">
    <source>
        <dbReference type="ARBA" id="ARBA00006555"/>
    </source>
</evidence>
<gene>
    <name evidence="13" type="ORF">BECKDK2373C_GA0170839_105312</name>
</gene>
<evidence type="ECO:0000256" key="11">
    <source>
        <dbReference type="SAM" id="MobiDB-lite"/>
    </source>
</evidence>
<dbReference type="Pfam" id="PF03544">
    <property type="entry name" value="TonB_C"/>
    <property type="match status" value="1"/>
</dbReference>
<keyword evidence="9" id="KW-0472">Membrane</keyword>
<dbReference type="GO" id="GO:0030288">
    <property type="term" value="C:outer membrane-bounded periplasmic space"/>
    <property type="evidence" value="ECO:0007669"/>
    <property type="project" value="InterPro"/>
</dbReference>
<feature type="region of interest" description="Disordered" evidence="11">
    <location>
        <begin position="32"/>
        <end position="133"/>
    </location>
</feature>
<comment type="similarity">
    <text evidence="2 10">Belongs to the TonB family.</text>
</comment>
<evidence type="ECO:0000256" key="8">
    <source>
        <dbReference type="ARBA" id="ARBA00022989"/>
    </source>
</evidence>